<dbReference type="RefSeq" id="WP_234537118.1">
    <property type="nucleotide sequence ID" value="NZ_CAKMAB010000021.1"/>
</dbReference>
<sequence length="110" mass="13415">MLDSFTKKRIEKILSTYIEAKVPKHISNQIKLNFKFRGNSVTLNEERPAFMSDKWVELPIAQFRFEEHKWKIYWRDSKKKWHFVDDFAPQDDFEKQLEIVDKDSRGMFWG</sequence>
<evidence type="ECO:0008006" key="3">
    <source>
        <dbReference type="Google" id="ProtNLM"/>
    </source>
</evidence>
<evidence type="ECO:0000313" key="2">
    <source>
        <dbReference type="Proteomes" id="UP000838749"/>
    </source>
</evidence>
<proteinExistence type="predicted"/>
<evidence type="ECO:0000313" key="1">
    <source>
        <dbReference type="EMBL" id="CAH1057567.1"/>
    </source>
</evidence>
<dbReference type="Pfam" id="PF11225">
    <property type="entry name" value="DUF3024"/>
    <property type="match status" value="1"/>
</dbReference>
<dbReference type="EMBL" id="CAKMAB010000021">
    <property type="protein sequence ID" value="CAH1057567.1"/>
    <property type="molecule type" value="Genomic_DNA"/>
</dbReference>
<comment type="caution">
    <text evidence="1">The sequence shown here is derived from an EMBL/GenBank/DDBJ whole genome shotgun (WGS) entry which is preliminary data.</text>
</comment>
<dbReference type="Proteomes" id="UP000838749">
    <property type="component" value="Unassembled WGS sequence"/>
</dbReference>
<protein>
    <recommendedName>
        <fullName evidence="3">DUF3024 domain-containing protein</fullName>
    </recommendedName>
</protein>
<keyword evidence="2" id="KW-1185">Reference proteome</keyword>
<organism evidence="1 2">
    <name type="scientific">Paenibacillus pseudetheri</name>
    <dbReference type="NCBI Taxonomy" id="2897682"/>
    <lineage>
        <taxon>Bacteria</taxon>
        <taxon>Bacillati</taxon>
        <taxon>Bacillota</taxon>
        <taxon>Bacilli</taxon>
        <taxon>Bacillales</taxon>
        <taxon>Paenibacillaceae</taxon>
        <taxon>Paenibacillus</taxon>
    </lineage>
</organism>
<name>A0ABN8FJ56_9BACL</name>
<dbReference type="InterPro" id="IPR021388">
    <property type="entry name" value="DUF3024"/>
</dbReference>
<reference evidence="1" key="1">
    <citation type="submission" date="2021-12" db="EMBL/GenBank/DDBJ databases">
        <authorList>
            <person name="Criscuolo A."/>
        </authorList>
    </citation>
    <scope>NUCLEOTIDE SEQUENCE</scope>
    <source>
        <strain evidence="1">CIP111894</strain>
    </source>
</reference>
<accession>A0ABN8FJ56</accession>
<gene>
    <name evidence="1" type="ORF">PAECIP111894_03725</name>
</gene>